<proteinExistence type="predicted"/>
<organism evidence="2 3">
    <name type="scientific">Electrophorus voltai</name>
    <dbReference type="NCBI Taxonomy" id="2609070"/>
    <lineage>
        <taxon>Eukaryota</taxon>
        <taxon>Metazoa</taxon>
        <taxon>Chordata</taxon>
        <taxon>Craniata</taxon>
        <taxon>Vertebrata</taxon>
        <taxon>Euteleostomi</taxon>
        <taxon>Actinopterygii</taxon>
        <taxon>Neopterygii</taxon>
        <taxon>Teleostei</taxon>
        <taxon>Ostariophysi</taxon>
        <taxon>Gymnotiformes</taxon>
        <taxon>Gymnotoidei</taxon>
        <taxon>Gymnotidae</taxon>
        <taxon>Electrophorus</taxon>
    </lineage>
</organism>
<protein>
    <submittedName>
        <fullName evidence="2">Uncharacterized protein</fullName>
    </submittedName>
</protein>
<evidence type="ECO:0000313" key="3">
    <source>
        <dbReference type="Proteomes" id="UP001239994"/>
    </source>
</evidence>
<dbReference type="Proteomes" id="UP001239994">
    <property type="component" value="Unassembled WGS sequence"/>
</dbReference>
<evidence type="ECO:0000256" key="1">
    <source>
        <dbReference type="SAM" id="MobiDB-lite"/>
    </source>
</evidence>
<keyword evidence="3" id="KW-1185">Reference proteome</keyword>
<feature type="compositionally biased region" description="Basic and acidic residues" evidence="1">
    <location>
        <begin position="8"/>
        <end position="27"/>
    </location>
</feature>
<gene>
    <name evidence="2" type="ORF">P4O66_014106</name>
</gene>
<comment type="caution">
    <text evidence="2">The sequence shown here is derived from an EMBL/GenBank/DDBJ whole genome shotgun (WGS) entry which is preliminary data.</text>
</comment>
<name>A0AAD9DR77_9TELE</name>
<evidence type="ECO:0000313" key="2">
    <source>
        <dbReference type="EMBL" id="KAK1790188.1"/>
    </source>
</evidence>
<dbReference type="AlphaFoldDB" id="A0AAD9DR77"/>
<sequence>MLAVGTDEETRTEAKDRGISRMTDTGRKYTIGTDTGMGKETPMPHGRVEPRPTSDTLITCLMLSPA</sequence>
<dbReference type="EMBL" id="JAROKS010000021">
    <property type="protein sequence ID" value="KAK1790188.1"/>
    <property type="molecule type" value="Genomic_DNA"/>
</dbReference>
<feature type="region of interest" description="Disordered" evidence="1">
    <location>
        <begin position="1"/>
        <end position="54"/>
    </location>
</feature>
<reference evidence="2" key="1">
    <citation type="submission" date="2023-03" db="EMBL/GenBank/DDBJ databases">
        <title>Electrophorus voltai genome.</title>
        <authorList>
            <person name="Bian C."/>
        </authorList>
    </citation>
    <scope>NUCLEOTIDE SEQUENCE</scope>
    <source>
        <strain evidence="2">CB-2022</strain>
        <tissue evidence="2">Muscle</tissue>
    </source>
</reference>
<accession>A0AAD9DR77</accession>